<reference evidence="2 3" key="1">
    <citation type="submission" date="2024-11" db="EMBL/GenBank/DDBJ databases">
        <title>A near-complete genome assembly of Cinchona calisaya.</title>
        <authorList>
            <person name="Lian D.C."/>
            <person name="Zhao X.W."/>
            <person name="Wei L."/>
        </authorList>
    </citation>
    <scope>NUCLEOTIDE SEQUENCE [LARGE SCALE GENOMIC DNA]</scope>
    <source>
        <tissue evidence="2">Nenye</tissue>
    </source>
</reference>
<accession>A0ABD3A7M2</accession>
<dbReference type="PANTHER" id="PTHR33922">
    <property type="entry name" value="OS01G0888066 PROTEIN-RELATED"/>
    <property type="match status" value="1"/>
</dbReference>
<gene>
    <name evidence="2" type="ORF">ACH5RR_011512</name>
</gene>
<proteinExistence type="predicted"/>
<dbReference type="AlphaFoldDB" id="A0ABD3A7M2"/>
<dbReference type="PANTHER" id="PTHR33922:SF2">
    <property type="entry name" value="OS07G0589600 PROTEIN"/>
    <property type="match status" value="1"/>
</dbReference>
<evidence type="ECO:0000313" key="3">
    <source>
        <dbReference type="Proteomes" id="UP001630127"/>
    </source>
</evidence>
<sequence length="330" mass="36876">MMGGGNIEVEKEKEEEDEEALSLCDLPIDEDEENQLSRKETPKKPFIDSQEEFNFCSSWGAHATSKESEMCVADEVFFQGQILPLRHSVSSESNLIPKLQSDCRISRSESLDHSCSVGFTSSVSSRSSSINSHRSLSSGCSVLPDLTGGSKHKPSRPKIRNQFQYSHPSPKPQIRSSKIKNGIIANNSNRKSTLWSIFRVGLVKTPEIAIQDLKFRTNSKSFGSRNSTSSINSIEKEQKKINQKFWFDKNGVFFSSCKCTSSNAVTGPNPRRVSENVAQFHAKNEEEKEKVIVRTTTTKQALSRHRTFEWLKQLSLDEAAAAAAVIHDEA</sequence>
<feature type="region of interest" description="Disordered" evidence="1">
    <location>
        <begin position="146"/>
        <end position="176"/>
    </location>
</feature>
<keyword evidence="3" id="KW-1185">Reference proteome</keyword>
<feature type="compositionally biased region" description="Basic residues" evidence="1">
    <location>
        <begin position="150"/>
        <end position="159"/>
    </location>
</feature>
<comment type="caution">
    <text evidence="2">The sequence shown here is derived from an EMBL/GenBank/DDBJ whole genome shotgun (WGS) entry which is preliminary data.</text>
</comment>
<protein>
    <submittedName>
        <fullName evidence="2">Uncharacterized protein</fullName>
    </submittedName>
</protein>
<feature type="region of interest" description="Disordered" evidence="1">
    <location>
        <begin position="1"/>
        <end position="21"/>
    </location>
</feature>
<dbReference type="EMBL" id="JBJUIK010000005">
    <property type="protein sequence ID" value="KAL3526856.1"/>
    <property type="molecule type" value="Genomic_DNA"/>
</dbReference>
<organism evidence="2 3">
    <name type="scientific">Cinchona calisaya</name>
    <dbReference type="NCBI Taxonomy" id="153742"/>
    <lineage>
        <taxon>Eukaryota</taxon>
        <taxon>Viridiplantae</taxon>
        <taxon>Streptophyta</taxon>
        <taxon>Embryophyta</taxon>
        <taxon>Tracheophyta</taxon>
        <taxon>Spermatophyta</taxon>
        <taxon>Magnoliopsida</taxon>
        <taxon>eudicotyledons</taxon>
        <taxon>Gunneridae</taxon>
        <taxon>Pentapetalae</taxon>
        <taxon>asterids</taxon>
        <taxon>lamiids</taxon>
        <taxon>Gentianales</taxon>
        <taxon>Rubiaceae</taxon>
        <taxon>Cinchonoideae</taxon>
        <taxon>Cinchoneae</taxon>
        <taxon>Cinchona</taxon>
    </lineage>
</organism>
<evidence type="ECO:0000313" key="2">
    <source>
        <dbReference type="EMBL" id="KAL3526856.1"/>
    </source>
</evidence>
<dbReference type="Proteomes" id="UP001630127">
    <property type="component" value="Unassembled WGS sequence"/>
</dbReference>
<name>A0ABD3A7M2_9GENT</name>
<evidence type="ECO:0000256" key="1">
    <source>
        <dbReference type="SAM" id="MobiDB-lite"/>
    </source>
</evidence>